<organism evidence="6 7">
    <name type="scientific">Vibrio marisflavi CECT 7928</name>
    <dbReference type="NCBI Taxonomy" id="634439"/>
    <lineage>
        <taxon>Bacteria</taxon>
        <taxon>Pseudomonadati</taxon>
        <taxon>Pseudomonadota</taxon>
        <taxon>Gammaproteobacteria</taxon>
        <taxon>Vibrionales</taxon>
        <taxon>Vibrionaceae</taxon>
        <taxon>Vibrio</taxon>
    </lineage>
</organism>
<dbReference type="HAMAP" id="MF_01030">
    <property type="entry name" value="D_Ser_dehydrat"/>
    <property type="match status" value="1"/>
</dbReference>
<comment type="catalytic activity">
    <reaction evidence="4">
        <text>D-serine = pyruvate + NH4(+)</text>
        <dbReference type="Rhea" id="RHEA:13977"/>
        <dbReference type="ChEBI" id="CHEBI:15361"/>
        <dbReference type="ChEBI" id="CHEBI:28938"/>
        <dbReference type="ChEBI" id="CHEBI:35247"/>
        <dbReference type="EC" id="4.3.1.18"/>
    </reaction>
</comment>
<proteinExistence type="inferred from homology"/>
<evidence type="ECO:0000256" key="2">
    <source>
        <dbReference type="ARBA" id="ARBA00022898"/>
    </source>
</evidence>
<dbReference type="SUPFAM" id="SSF53686">
    <property type="entry name" value="Tryptophan synthase beta subunit-like PLP-dependent enzymes"/>
    <property type="match status" value="1"/>
</dbReference>
<evidence type="ECO:0000256" key="4">
    <source>
        <dbReference type="HAMAP-Rule" id="MF_01030"/>
    </source>
</evidence>
<dbReference type="InterPro" id="IPR011780">
    <property type="entry name" value="D_Ser_am_lyase"/>
</dbReference>
<dbReference type="EMBL" id="CAKLDM010000001">
    <property type="protein sequence ID" value="CAH0536586.1"/>
    <property type="molecule type" value="Genomic_DNA"/>
</dbReference>
<dbReference type="NCBIfam" id="TIGR02035">
    <property type="entry name" value="D_Ser_am_lyase"/>
    <property type="match status" value="1"/>
</dbReference>
<evidence type="ECO:0000259" key="5">
    <source>
        <dbReference type="Pfam" id="PF00291"/>
    </source>
</evidence>
<comment type="cofactor">
    <cofactor evidence="1 4">
        <name>pyridoxal 5'-phosphate</name>
        <dbReference type="ChEBI" id="CHEBI:597326"/>
    </cofactor>
</comment>
<protein>
    <recommendedName>
        <fullName evidence="4">Probable D-serine dehydratase</fullName>
        <ecNumber evidence="4">4.3.1.18</ecNumber>
    </recommendedName>
    <alternativeName>
        <fullName evidence="4">D-serine deaminase</fullName>
        <shortName evidence="4">DSD</shortName>
    </alternativeName>
</protein>
<keyword evidence="3 4" id="KW-0456">Lyase</keyword>
<evidence type="ECO:0000313" key="7">
    <source>
        <dbReference type="Proteomes" id="UP000838748"/>
    </source>
</evidence>
<name>A0ABM8ZZP0_9VIBR</name>
<comment type="similarity">
    <text evidence="4">Belongs to the serine/threonine dehydratase family. DsdA subfamily.</text>
</comment>
<accession>A0ABM8ZZP0</accession>
<reference evidence="6" key="1">
    <citation type="submission" date="2021-11" db="EMBL/GenBank/DDBJ databases">
        <authorList>
            <person name="Rodrigo-Torres L."/>
            <person name="Arahal R. D."/>
            <person name="Lucena T."/>
        </authorList>
    </citation>
    <scope>NUCLEOTIDE SEQUENCE</scope>
    <source>
        <strain evidence="6">CECT 7928</strain>
    </source>
</reference>
<comment type="caution">
    <text evidence="6">The sequence shown here is derived from an EMBL/GenBank/DDBJ whole genome shotgun (WGS) entry which is preliminary data.</text>
</comment>
<dbReference type="InterPro" id="IPR036052">
    <property type="entry name" value="TrpB-like_PALP_sf"/>
</dbReference>
<evidence type="ECO:0000313" key="6">
    <source>
        <dbReference type="EMBL" id="CAH0536586.1"/>
    </source>
</evidence>
<dbReference type="InterPro" id="IPR050147">
    <property type="entry name" value="Ser/Thr_Dehydratase"/>
</dbReference>
<keyword evidence="2 4" id="KW-0663">Pyridoxal phosphate</keyword>
<sequence>MQPVEIEKLYARYPLLQQLKDQQEVAWFNPNITKAEVGLNYVGLGKSDVLDATARLERFSPLFKQAFPETELKGGLIESELAYIDNMKEALEKRYSVTISGHLLLKKDSHLPISGSVKARGGIYEVLVLAEKLALKHGLLTFQDSYKKLLDSPFQEFFSQFEIVVGSTGNLGMSIGLIGAKLGFNVTVHMSSDAREWKKQKLRKLGVNIVEHEQDYSVAVQHARDQAARSDTSYFVDDENSTNLFLGYSVAGERIKKQIDELGITVDEAHPLIVYLPCGVGGAPGGISFGLKLAFGDNVHCIFAEPTRSPCMLVGVMTDLHDQISVQDIGLDNRTEADGLAVGRPSAFVGKAMQRLVDGYYTIEDDRLYQLMSLLSHSEDINLEPSALAGMLGPVVIPSHNDFINTHQLTSHQLNNATHIVWATGGGLVPEEEMQKFLAKAATTQC</sequence>
<feature type="modified residue" description="N6-(pyridoxal phosphate)lysine" evidence="4">
    <location>
        <position position="118"/>
    </location>
</feature>
<dbReference type="RefSeq" id="WP_237359941.1">
    <property type="nucleotide sequence ID" value="NZ_CAKLDM010000001.1"/>
</dbReference>
<dbReference type="EC" id="4.3.1.18" evidence="4"/>
<evidence type="ECO:0000256" key="3">
    <source>
        <dbReference type="ARBA" id="ARBA00023239"/>
    </source>
</evidence>
<keyword evidence="7" id="KW-1185">Reference proteome</keyword>
<dbReference type="Proteomes" id="UP000838748">
    <property type="component" value="Unassembled WGS sequence"/>
</dbReference>
<dbReference type="PANTHER" id="PTHR48078:SF9">
    <property type="entry name" value="D-SERINE DEHYDRATASE"/>
    <property type="match status" value="1"/>
</dbReference>
<dbReference type="PANTHER" id="PTHR48078">
    <property type="entry name" value="THREONINE DEHYDRATASE, MITOCHONDRIAL-RELATED"/>
    <property type="match status" value="1"/>
</dbReference>
<feature type="domain" description="Tryptophan synthase beta chain-like PALP" evidence="5">
    <location>
        <begin position="100"/>
        <end position="392"/>
    </location>
</feature>
<dbReference type="Gene3D" id="3.40.50.1100">
    <property type="match status" value="2"/>
</dbReference>
<dbReference type="GO" id="GO:0008721">
    <property type="term" value="F:D-serine ammonia-lyase activity"/>
    <property type="evidence" value="ECO:0007669"/>
    <property type="project" value="UniProtKB-EC"/>
</dbReference>
<gene>
    <name evidence="4 6" type="primary">dsdA</name>
    <name evidence="6" type="ORF">VMF7928_00539</name>
</gene>
<dbReference type="InterPro" id="IPR001926">
    <property type="entry name" value="TrpB-like_PALP"/>
</dbReference>
<dbReference type="NCBIfam" id="NF002823">
    <property type="entry name" value="PRK02991.1"/>
    <property type="match status" value="1"/>
</dbReference>
<evidence type="ECO:0000256" key="1">
    <source>
        <dbReference type="ARBA" id="ARBA00001933"/>
    </source>
</evidence>
<dbReference type="Pfam" id="PF00291">
    <property type="entry name" value="PALP"/>
    <property type="match status" value="1"/>
</dbReference>